<reference evidence="1" key="1">
    <citation type="submission" date="2009-11" db="EMBL/GenBank/DDBJ databases">
        <authorList>
            <consortium name="The Broad Institute Genome Sequencing Platform"/>
            <person name="Ward D."/>
            <person name="Feldgarden M."/>
            <person name="Earl A."/>
            <person name="Young S.K."/>
            <person name="Zeng Q."/>
            <person name="Koehrsen M."/>
            <person name="Alvarado L."/>
            <person name="Berlin A."/>
            <person name="Bochicchio J."/>
            <person name="Borenstein D."/>
            <person name="Chapman S.B."/>
            <person name="Chen Z."/>
            <person name="Engels R."/>
            <person name="Freedman E."/>
            <person name="Gellesch M."/>
            <person name="Goldberg J."/>
            <person name="Griggs A."/>
            <person name="Gujja S."/>
            <person name="Heilman E."/>
            <person name="Heiman D."/>
            <person name="Hepburn T."/>
            <person name="Howarth C."/>
            <person name="Jen D."/>
            <person name="Larson L."/>
            <person name="Lewis B."/>
            <person name="Mehta T."/>
            <person name="Park D."/>
            <person name="Pearson M."/>
            <person name="Roberts A."/>
            <person name="Saif S."/>
            <person name="Shea T."/>
            <person name="Shenoy N."/>
            <person name="Sisk P."/>
            <person name="Stolte C."/>
            <person name="Sykes S."/>
            <person name="Thomson T."/>
            <person name="Walk T."/>
            <person name="White J."/>
            <person name="Yandava C."/>
            <person name="Izard J."/>
            <person name="Baranova O.V."/>
            <person name="Blanton J.M."/>
            <person name="Tanner A.C."/>
            <person name="Dewhirst F.E."/>
            <person name="Haas B."/>
            <person name="Nusbaum C."/>
            <person name="Birren B."/>
        </authorList>
    </citation>
    <scope>NUCLEOTIDE SEQUENCE [LARGE SCALE GENOMIC DNA]</scope>
    <source>
        <strain evidence="1">1-1 BBBD Race 1</strain>
    </source>
</reference>
<protein>
    <submittedName>
        <fullName evidence="1 2">Uncharacterized protein</fullName>
    </submittedName>
</protein>
<organism evidence="1">
    <name type="scientific">Puccinia triticina (isolate 1-1 / race 1 (BBBD))</name>
    <name type="common">Brown leaf rust fungus</name>
    <dbReference type="NCBI Taxonomy" id="630390"/>
    <lineage>
        <taxon>Eukaryota</taxon>
        <taxon>Fungi</taxon>
        <taxon>Dikarya</taxon>
        <taxon>Basidiomycota</taxon>
        <taxon>Pucciniomycotina</taxon>
        <taxon>Pucciniomycetes</taxon>
        <taxon>Pucciniales</taxon>
        <taxon>Pucciniaceae</taxon>
        <taxon>Puccinia</taxon>
    </lineage>
</organism>
<dbReference type="OrthoDB" id="10636861at2759"/>
<dbReference type="AlphaFoldDB" id="A0A180GM46"/>
<dbReference type="VEuPathDB" id="FungiDB:PTTG_27436"/>
<dbReference type="Proteomes" id="UP000005240">
    <property type="component" value="Unassembled WGS sequence"/>
</dbReference>
<name>A0A180GM46_PUCT1</name>
<dbReference type="PANTHER" id="PTHR33069:SF3">
    <property type="entry name" value="DYNEIN HEAVY CHAIN TAIL DOMAIN-CONTAINING PROTEIN"/>
    <property type="match status" value="1"/>
</dbReference>
<dbReference type="EnsemblFungi" id="PTTG_27436-t43_1">
    <property type="protein sequence ID" value="PTTG_27436-t43_1-p1"/>
    <property type="gene ID" value="PTTG_27436"/>
</dbReference>
<gene>
    <name evidence="1" type="ORF">PTTG_27436</name>
</gene>
<evidence type="ECO:0000313" key="1">
    <source>
        <dbReference type="EMBL" id="OAV92983.1"/>
    </source>
</evidence>
<dbReference type="PANTHER" id="PTHR33069">
    <property type="entry name" value="CHROMOSOME 7, WHOLE GENOME SHOTGUN SEQUENCE-RELATED"/>
    <property type="match status" value="1"/>
</dbReference>
<reference evidence="1" key="2">
    <citation type="submission" date="2016-05" db="EMBL/GenBank/DDBJ databases">
        <title>Comparative analysis highlights variable genome content of wheat rusts and divergence of the mating loci.</title>
        <authorList>
            <person name="Cuomo C.A."/>
            <person name="Bakkeren G."/>
            <person name="Szabo L."/>
            <person name="Khalil H."/>
            <person name="Joly D."/>
            <person name="Goldberg J."/>
            <person name="Young S."/>
            <person name="Zeng Q."/>
            <person name="Fellers J."/>
        </authorList>
    </citation>
    <scope>NUCLEOTIDE SEQUENCE [LARGE SCALE GENOMIC DNA]</scope>
    <source>
        <strain evidence="1">1-1 BBBD Race 1</strain>
    </source>
</reference>
<sequence length="393" mass="45689">MSTFDEKNALIRMAFTHLTWAMDNSHQSVYDEQKDPGLTDLVEIYSNLLPLMRKQIDALLSTFETIDFENGPVPELSLFPTVAALQHTIERTSVAVFSITLRPDQPALTEDRDCKIFKLFRCKRLLSDTYDLQCLLHYFLERCRDLVQGTAPDHQPIVEDTGSEEKEDWQCAVKKEMKFQATRCTVHIDGMVKRFKRSDLGLIQESWEETIDDLSFTISALQNGFPEREPYVPRDPDVTAMMRTVIALYKVFRVFYRKLSNYSTNKLPFALKEVSSDDMELIIYKTRPPLDFTDDFLDQATVIYQQNRIEGSEIMLSRQIVRAIRRDFQEGLDCLKSYLVTRNQLAHSESPPQFDFDAYFRDVVNQFHSTLDNFLNIVDGPNQMILENSSYGW</sequence>
<evidence type="ECO:0000313" key="3">
    <source>
        <dbReference type="Proteomes" id="UP000005240"/>
    </source>
</evidence>
<reference evidence="2" key="4">
    <citation type="submission" date="2025-05" db="UniProtKB">
        <authorList>
            <consortium name="EnsemblFungi"/>
        </authorList>
    </citation>
    <scope>IDENTIFICATION</scope>
    <source>
        <strain evidence="2">isolate 1-1 / race 1 (BBBD)</strain>
    </source>
</reference>
<keyword evidence="3" id="KW-1185">Reference proteome</keyword>
<proteinExistence type="predicted"/>
<accession>A0A180GM46</accession>
<dbReference type="EMBL" id="ADAS02000056">
    <property type="protein sequence ID" value="OAV92983.1"/>
    <property type="molecule type" value="Genomic_DNA"/>
</dbReference>
<evidence type="ECO:0000313" key="2">
    <source>
        <dbReference type="EnsemblFungi" id="PTTG_27436-t43_1-p1"/>
    </source>
</evidence>
<reference evidence="2 3" key="3">
    <citation type="journal article" date="2017" name="G3 (Bethesda)">
        <title>Comparative analysis highlights variable genome content of wheat rusts and divergence of the mating loci.</title>
        <authorList>
            <person name="Cuomo C.A."/>
            <person name="Bakkeren G."/>
            <person name="Khalil H.B."/>
            <person name="Panwar V."/>
            <person name="Joly D."/>
            <person name="Linning R."/>
            <person name="Sakthikumar S."/>
            <person name="Song X."/>
            <person name="Adiconis X."/>
            <person name="Fan L."/>
            <person name="Goldberg J.M."/>
            <person name="Levin J.Z."/>
            <person name="Young S."/>
            <person name="Zeng Q."/>
            <person name="Anikster Y."/>
            <person name="Bruce M."/>
            <person name="Wang M."/>
            <person name="Yin C."/>
            <person name="McCallum B."/>
            <person name="Szabo L.J."/>
            <person name="Hulbert S."/>
            <person name="Chen X."/>
            <person name="Fellers J.P."/>
        </authorList>
    </citation>
    <scope>NUCLEOTIDE SEQUENCE</scope>
    <source>
        <strain evidence="2">isolate 1-1 / race 1 (BBBD)</strain>
        <strain evidence="3">Isolate 1-1 / race 1 (BBBD)</strain>
    </source>
</reference>